<evidence type="ECO:0000256" key="3">
    <source>
        <dbReference type="ARBA" id="ARBA00023163"/>
    </source>
</evidence>
<dbReference type="GO" id="GO:0003677">
    <property type="term" value="F:DNA binding"/>
    <property type="evidence" value="ECO:0007669"/>
    <property type="project" value="UniProtKB-KW"/>
</dbReference>
<dbReference type="PANTHER" id="PTHR42756:SF1">
    <property type="entry name" value="TRANSCRIPTIONAL REPRESSOR OF EMRAB OPERON"/>
    <property type="match status" value="1"/>
</dbReference>
<dbReference type="InterPro" id="IPR011991">
    <property type="entry name" value="ArsR-like_HTH"/>
</dbReference>
<dbReference type="SMART" id="SM00529">
    <property type="entry name" value="HTH_DTXR"/>
    <property type="match status" value="1"/>
</dbReference>
<dbReference type="SMART" id="SM00347">
    <property type="entry name" value="HTH_MARR"/>
    <property type="match status" value="1"/>
</dbReference>
<dbReference type="EMBL" id="JQCQ01000018">
    <property type="protein sequence ID" value="KRO24948.1"/>
    <property type="molecule type" value="Genomic_DNA"/>
</dbReference>
<reference evidence="5 6" key="1">
    <citation type="journal article" date="2015" name="Genome Announc.">
        <title>Expanding the biotechnology potential of lactobacilli through comparative genomics of 213 strains and associated genera.</title>
        <authorList>
            <person name="Sun Z."/>
            <person name="Harris H.M."/>
            <person name="McCann A."/>
            <person name="Guo C."/>
            <person name="Argimon S."/>
            <person name="Zhang W."/>
            <person name="Yang X."/>
            <person name="Jeffery I.B."/>
            <person name="Cooney J.C."/>
            <person name="Kagawa T.F."/>
            <person name="Liu W."/>
            <person name="Song Y."/>
            <person name="Salvetti E."/>
            <person name="Wrobel A."/>
            <person name="Rasinkangas P."/>
            <person name="Parkhill J."/>
            <person name="Rea M.C."/>
            <person name="O'Sullivan O."/>
            <person name="Ritari J."/>
            <person name="Douillard F.P."/>
            <person name="Paul Ross R."/>
            <person name="Yang R."/>
            <person name="Briner A.E."/>
            <person name="Felis G.E."/>
            <person name="de Vos W.M."/>
            <person name="Barrangou R."/>
            <person name="Klaenhammer T.R."/>
            <person name="Caufield P.W."/>
            <person name="Cui Y."/>
            <person name="Zhang H."/>
            <person name="O'Toole P.W."/>
        </authorList>
    </citation>
    <scope>NUCLEOTIDE SEQUENCE [LARGE SCALE GENOMIC DNA]</scope>
    <source>
        <strain evidence="5 6">DSM 23026</strain>
    </source>
</reference>
<name>A0A0R2NGM4_9LACO</name>
<sequence length="190" mass="22179">MDESKEAKLFFNMVSILKHARRMPMQQFSQHGHGGYGKQRVLKVIYDHKSVTQSELAEILDIRPSSVSEMIRKLEKNELVERTTDENDRRVTNVTLTDKGRAVFEDREEKNHDAENPFGELFEGLSDDEKDQFLELTNKVLSNLKDDSQSDFDMFNKRMKASEEMKKHFHGPRGWGFGGDNGSRDRFFRM</sequence>
<dbReference type="InterPro" id="IPR036390">
    <property type="entry name" value="WH_DNA-bd_sf"/>
</dbReference>
<dbReference type="PROSITE" id="PS50995">
    <property type="entry name" value="HTH_MARR_2"/>
    <property type="match status" value="1"/>
</dbReference>
<organism evidence="5 6">
    <name type="scientific">Pediococcus argentinicus</name>
    <dbReference type="NCBI Taxonomy" id="480391"/>
    <lineage>
        <taxon>Bacteria</taxon>
        <taxon>Bacillati</taxon>
        <taxon>Bacillota</taxon>
        <taxon>Bacilli</taxon>
        <taxon>Lactobacillales</taxon>
        <taxon>Lactobacillaceae</taxon>
        <taxon>Pediococcus</taxon>
    </lineage>
</organism>
<evidence type="ECO:0000259" key="4">
    <source>
        <dbReference type="PROSITE" id="PS50995"/>
    </source>
</evidence>
<dbReference type="CDD" id="cd00090">
    <property type="entry name" value="HTH_ARSR"/>
    <property type="match status" value="1"/>
</dbReference>
<gene>
    <name evidence="5" type="ORF">IV88_GL000514</name>
</gene>
<dbReference type="Gene3D" id="1.10.10.10">
    <property type="entry name" value="Winged helix-like DNA-binding domain superfamily/Winged helix DNA-binding domain"/>
    <property type="match status" value="1"/>
</dbReference>
<dbReference type="InterPro" id="IPR036388">
    <property type="entry name" value="WH-like_DNA-bd_sf"/>
</dbReference>
<feature type="domain" description="HTH marR-type" evidence="4">
    <location>
        <begin position="6"/>
        <end position="142"/>
    </location>
</feature>
<dbReference type="GO" id="GO:0003700">
    <property type="term" value="F:DNA-binding transcription factor activity"/>
    <property type="evidence" value="ECO:0007669"/>
    <property type="project" value="InterPro"/>
</dbReference>
<keyword evidence="1" id="KW-0805">Transcription regulation</keyword>
<keyword evidence="6" id="KW-1185">Reference proteome</keyword>
<dbReference type="PANTHER" id="PTHR42756">
    <property type="entry name" value="TRANSCRIPTIONAL REGULATOR, MARR"/>
    <property type="match status" value="1"/>
</dbReference>
<dbReference type="PATRIC" id="fig|480391.4.peg.521"/>
<dbReference type="PRINTS" id="PR00598">
    <property type="entry name" value="HTHMARR"/>
</dbReference>
<keyword evidence="2" id="KW-0238">DNA-binding</keyword>
<dbReference type="GO" id="GO:0046914">
    <property type="term" value="F:transition metal ion binding"/>
    <property type="evidence" value="ECO:0007669"/>
    <property type="project" value="InterPro"/>
</dbReference>
<dbReference type="AlphaFoldDB" id="A0A0R2NGM4"/>
<dbReference type="RefSeq" id="WP_057799559.1">
    <property type="nucleotide sequence ID" value="NZ_BJZZ01000017.1"/>
</dbReference>
<accession>A0A0R2NGM4</accession>
<protein>
    <recommendedName>
        <fullName evidence="4">HTH marR-type domain-containing protein</fullName>
    </recommendedName>
</protein>
<proteinExistence type="predicted"/>
<dbReference type="PROSITE" id="PS01117">
    <property type="entry name" value="HTH_MARR_1"/>
    <property type="match status" value="1"/>
</dbReference>
<dbReference type="Pfam" id="PF01047">
    <property type="entry name" value="MarR"/>
    <property type="match status" value="1"/>
</dbReference>
<evidence type="ECO:0000313" key="6">
    <source>
        <dbReference type="Proteomes" id="UP000051249"/>
    </source>
</evidence>
<keyword evidence="3" id="KW-0804">Transcription</keyword>
<dbReference type="InterPro" id="IPR000835">
    <property type="entry name" value="HTH_MarR-typ"/>
</dbReference>
<evidence type="ECO:0000256" key="2">
    <source>
        <dbReference type="ARBA" id="ARBA00023125"/>
    </source>
</evidence>
<dbReference type="InterPro" id="IPR022689">
    <property type="entry name" value="Iron_dep_repressor"/>
</dbReference>
<evidence type="ECO:0000313" key="5">
    <source>
        <dbReference type="EMBL" id="KRO24948.1"/>
    </source>
</evidence>
<dbReference type="InterPro" id="IPR023187">
    <property type="entry name" value="Tscrpt_reg_MarR-type_CS"/>
</dbReference>
<comment type="caution">
    <text evidence="5">The sequence shown here is derived from an EMBL/GenBank/DDBJ whole genome shotgun (WGS) entry which is preliminary data.</text>
</comment>
<dbReference type="SUPFAM" id="SSF46785">
    <property type="entry name" value="Winged helix' DNA-binding domain"/>
    <property type="match status" value="1"/>
</dbReference>
<dbReference type="Proteomes" id="UP000051249">
    <property type="component" value="Unassembled WGS sequence"/>
</dbReference>
<evidence type="ECO:0000256" key="1">
    <source>
        <dbReference type="ARBA" id="ARBA00023015"/>
    </source>
</evidence>
<dbReference type="OrthoDB" id="3242809at2"/>